<evidence type="ECO:0000256" key="6">
    <source>
        <dbReference type="ARBA" id="ARBA00047422"/>
    </source>
</evidence>
<dbReference type="PRINTS" id="PR00105">
    <property type="entry name" value="C5METTRFRASE"/>
</dbReference>
<gene>
    <name evidence="9" type="ORF">EBV32_03820</name>
</gene>
<accession>A0A964XRQ4</accession>
<keyword evidence="4 7" id="KW-0949">S-adenosyl-L-methionine</keyword>
<feature type="compositionally biased region" description="Polar residues" evidence="8">
    <location>
        <begin position="295"/>
        <end position="314"/>
    </location>
</feature>
<feature type="active site" evidence="7">
    <location>
        <position position="85"/>
    </location>
</feature>
<dbReference type="InterPro" id="IPR018117">
    <property type="entry name" value="C5_DNA_meth_AS"/>
</dbReference>
<dbReference type="EC" id="2.1.1.37" evidence="1"/>
<dbReference type="InterPro" id="IPR050750">
    <property type="entry name" value="C5-MTase"/>
</dbReference>
<comment type="caution">
    <text evidence="9">The sequence shown here is derived from an EMBL/GenBank/DDBJ whole genome shotgun (WGS) entry which is preliminary data.</text>
</comment>
<dbReference type="Proteomes" id="UP000713222">
    <property type="component" value="Unassembled WGS sequence"/>
</dbReference>
<reference evidence="9" key="1">
    <citation type="submission" date="2018-10" db="EMBL/GenBank/DDBJ databases">
        <title>Iterative Subtractive Binning of Freshwater Chronoseries Metagenomes Recovers Nearly Complete Genomes from over Four Hundred Novel Species.</title>
        <authorList>
            <person name="Rodriguez-R L.M."/>
            <person name="Tsementzi D."/>
            <person name="Luo C."/>
            <person name="Konstantinidis K.T."/>
        </authorList>
    </citation>
    <scope>NUCLEOTIDE SEQUENCE</scope>
    <source>
        <strain evidence="9">WB7_6_001</strain>
    </source>
</reference>
<evidence type="ECO:0000256" key="4">
    <source>
        <dbReference type="ARBA" id="ARBA00022691"/>
    </source>
</evidence>
<comment type="catalytic activity">
    <reaction evidence="6">
        <text>a 2'-deoxycytidine in DNA + S-adenosyl-L-methionine = a 5-methyl-2'-deoxycytidine in DNA + S-adenosyl-L-homocysteine + H(+)</text>
        <dbReference type="Rhea" id="RHEA:13681"/>
        <dbReference type="Rhea" id="RHEA-COMP:11369"/>
        <dbReference type="Rhea" id="RHEA-COMP:11370"/>
        <dbReference type="ChEBI" id="CHEBI:15378"/>
        <dbReference type="ChEBI" id="CHEBI:57856"/>
        <dbReference type="ChEBI" id="CHEBI:59789"/>
        <dbReference type="ChEBI" id="CHEBI:85452"/>
        <dbReference type="ChEBI" id="CHEBI:85454"/>
        <dbReference type="EC" id="2.1.1.37"/>
    </reaction>
</comment>
<evidence type="ECO:0000313" key="10">
    <source>
        <dbReference type="Proteomes" id="UP000713222"/>
    </source>
</evidence>
<keyword evidence="2 7" id="KW-0489">Methyltransferase</keyword>
<dbReference type="GO" id="GO:0032259">
    <property type="term" value="P:methylation"/>
    <property type="evidence" value="ECO:0007669"/>
    <property type="project" value="UniProtKB-KW"/>
</dbReference>
<evidence type="ECO:0000313" key="9">
    <source>
        <dbReference type="EMBL" id="NBN88200.1"/>
    </source>
</evidence>
<proteinExistence type="inferred from homology"/>
<feature type="region of interest" description="Disordered" evidence="8">
    <location>
        <begin position="199"/>
        <end position="332"/>
    </location>
</feature>
<organism evidence="9 10">
    <name type="scientific">Candidatus Fonsibacter lacus</name>
    <dbReference type="NCBI Taxonomy" id="2576439"/>
    <lineage>
        <taxon>Bacteria</taxon>
        <taxon>Pseudomonadati</taxon>
        <taxon>Pseudomonadota</taxon>
        <taxon>Alphaproteobacteria</taxon>
        <taxon>Candidatus Pelagibacterales</taxon>
        <taxon>Candidatus Pelagibacterales incertae sedis</taxon>
        <taxon>Candidatus Fonsibacter</taxon>
    </lineage>
</organism>
<dbReference type="EMBL" id="RGET01000065">
    <property type="protein sequence ID" value="NBN88200.1"/>
    <property type="molecule type" value="Genomic_DNA"/>
</dbReference>
<dbReference type="Pfam" id="PF00145">
    <property type="entry name" value="DNA_methylase"/>
    <property type="match status" value="1"/>
</dbReference>
<evidence type="ECO:0000256" key="5">
    <source>
        <dbReference type="ARBA" id="ARBA00022747"/>
    </source>
</evidence>
<dbReference type="AlphaFoldDB" id="A0A964XRQ4"/>
<evidence type="ECO:0000256" key="2">
    <source>
        <dbReference type="ARBA" id="ARBA00022603"/>
    </source>
</evidence>
<dbReference type="InterPro" id="IPR029063">
    <property type="entry name" value="SAM-dependent_MTases_sf"/>
</dbReference>
<dbReference type="PANTHER" id="PTHR46098:SF1">
    <property type="entry name" value="TRNA (CYTOSINE(38)-C(5))-METHYLTRANSFERASE"/>
    <property type="match status" value="1"/>
</dbReference>
<dbReference type="GO" id="GO:0009307">
    <property type="term" value="P:DNA restriction-modification system"/>
    <property type="evidence" value="ECO:0007669"/>
    <property type="project" value="UniProtKB-KW"/>
</dbReference>
<dbReference type="Gene3D" id="3.40.50.150">
    <property type="entry name" value="Vaccinia Virus protein VP39"/>
    <property type="match status" value="1"/>
</dbReference>
<dbReference type="SUPFAM" id="SSF53335">
    <property type="entry name" value="S-adenosyl-L-methionine-dependent methyltransferases"/>
    <property type="match status" value="1"/>
</dbReference>
<evidence type="ECO:0000256" key="7">
    <source>
        <dbReference type="PROSITE-ProRule" id="PRU01016"/>
    </source>
</evidence>
<dbReference type="InterPro" id="IPR001525">
    <property type="entry name" value="C5_MeTfrase"/>
</dbReference>
<comment type="similarity">
    <text evidence="7">Belongs to the class I-like SAM-binding methyltransferase superfamily. C5-methyltransferase family.</text>
</comment>
<evidence type="ECO:0000256" key="8">
    <source>
        <dbReference type="SAM" id="MobiDB-lite"/>
    </source>
</evidence>
<sequence>MDTTQAITHLSLCAGYGGIDLGLKRAIPGLRTIAFSEIEAFACANLVAKMEAGFLDPAPIWTDLKTFPWASFRGKVDILSGGYPCQPFSAAGKRLGKDDPRHLWPWIADGIVAMRPNVCFFENVEGHISLGLEDVLRDLQRIGYTGTFGIFSASEVGAPHQRKRLFLLAHRKGAGLEGYRRLVASGVWHDSAEGGAVLGDAGHGAEGGRSQPVGAAHAAVADASGDVADADDCGGGEDCKPTELRADRTQQPSSNSGRAEARSFEQIWPSRPGQPQHEWEPPRVVGNADCGGQSLGLNAGSSSETVGRRQSNIEPTDGRQTEPSLGGDADGPAGGMDYAELCVSGDNRTDELRLLGNGVVPATAAIAFTTLMQEMFP</sequence>
<evidence type="ECO:0000256" key="1">
    <source>
        <dbReference type="ARBA" id="ARBA00011975"/>
    </source>
</evidence>
<feature type="compositionally biased region" description="Low complexity" evidence="8">
    <location>
        <begin position="213"/>
        <end position="227"/>
    </location>
</feature>
<name>A0A964XRQ4_9PROT</name>
<dbReference type="PROSITE" id="PS51679">
    <property type="entry name" value="SAM_MT_C5"/>
    <property type="match status" value="1"/>
</dbReference>
<keyword evidence="5" id="KW-0680">Restriction system</keyword>
<feature type="compositionally biased region" description="Basic and acidic residues" evidence="8">
    <location>
        <begin position="237"/>
        <end position="248"/>
    </location>
</feature>
<keyword evidence="3 7" id="KW-0808">Transferase</keyword>
<protein>
    <recommendedName>
        <fullName evidence="1">DNA (cytosine-5-)-methyltransferase</fullName>
        <ecNumber evidence="1">2.1.1.37</ecNumber>
    </recommendedName>
</protein>
<dbReference type="GO" id="GO:0003886">
    <property type="term" value="F:DNA (cytosine-5-)-methyltransferase activity"/>
    <property type="evidence" value="ECO:0007669"/>
    <property type="project" value="UniProtKB-EC"/>
</dbReference>
<evidence type="ECO:0000256" key="3">
    <source>
        <dbReference type="ARBA" id="ARBA00022679"/>
    </source>
</evidence>
<dbReference type="PROSITE" id="PS00094">
    <property type="entry name" value="C5_MTASE_1"/>
    <property type="match status" value="1"/>
</dbReference>
<dbReference type="PANTHER" id="PTHR46098">
    <property type="entry name" value="TRNA (CYTOSINE(38)-C(5))-METHYLTRANSFERASE"/>
    <property type="match status" value="1"/>
</dbReference>